<keyword evidence="6" id="KW-0964">Secreted</keyword>
<name>A0A9D3PID4_MEGAT</name>
<evidence type="ECO:0000256" key="6">
    <source>
        <dbReference type="ARBA" id="ARBA00022525"/>
    </source>
</evidence>
<dbReference type="GO" id="GO:0001503">
    <property type="term" value="P:ossification"/>
    <property type="evidence" value="ECO:0007669"/>
    <property type="project" value="UniProtKB-KW"/>
</dbReference>
<feature type="signal peptide" evidence="12">
    <location>
        <begin position="1"/>
        <end position="19"/>
    </location>
</feature>
<keyword evidence="10" id="KW-1015">Disulfide bond</keyword>
<feature type="domain" description="Gla" evidence="13">
    <location>
        <begin position="48"/>
        <end position="94"/>
    </location>
</feature>
<comment type="similarity">
    <text evidence="2">Belongs to the osteocalcin/matrix Gla protein family.</text>
</comment>
<dbReference type="GO" id="GO:0031012">
    <property type="term" value="C:extracellular matrix"/>
    <property type="evidence" value="ECO:0007669"/>
    <property type="project" value="InterPro"/>
</dbReference>
<keyword evidence="8" id="KW-0221">Differentiation</keyword>
<dbReference type="OrthoDB" id="8958520at2759"/>
<dbReference type="PANTHER" id="PTHR10109:SF0">
    <property type="entry name" value="MATRIX GLA PROTEIN"/>
    <property type="match status" value="1"/>
</dbReference>
<keyword evidence="9" id="KW-0892">Osteogenesis</keyword>
<keyword evidence="7" id="KW-0597">Phosphoprotein</keyword>
<evidence type="ECO:0000256" key="3">
    <source>
        <dbReference type="ARBA" id="ARBA00017145"/>
    </source>
</evidence>
<dbReference type="PROSITE" id="PS50998">
    <property type="entry name" value="GLA_2"/>
    <property type="match status" value="1"/>
</dbReference>
<dbReference type="Proteomes" id="UP001046870">
    <property type="component" value="Chromosome 19"/>
</dbReference>
<proteinExistence type="inferred from homology"/>
<evidence type="ECO:0000313" key="14">
    <source>
        <dbReference type="EMBL" id="KAG7459391.1"/>
    </source>
</evidence>
<keyword evidence="12" id="KW-0732">Signal</keyword>
<dbReference type="GO" id="GO:0005509">
    <property type="term" value="F:calcium ion binding"/>
    <property type="evidence" value="ECO:0007669"/>
    <property type="project" value="InterPro"/>
</dbReference>
<evidence type="ECO:0000256" key="2">
    <source>
        <dbReference type="ARBA" id="ARBA00008850"/>
    </source>
</evidence>
<dbReference type="GO" id="GO:0051216">
    <property type="term" value="P:cartilage development"/>
    <property type="evidence" value="ECO:0007669"/>
    <property type="project" value="UniProtKB-KW"/>
</dbReference>
<reference evidence="14" key="1">
    <citation type="submission" date="2021-01" db="EMBL/GenBank/DDBJ databases">
        <authorList>
            <person name="Zahm M."/>
            <person name="Roques C."/>
            <person name="Cabau C."/>
            <person name="Klopp C."/>
            <person name="Donnadieu C."/>
            <person name="Jouanno E."/>
            <person name="Lampietro C."/>
            <person name="Louis A."/>
            <person name="Herpin A."/>
            <person name="Echchiki A."/>
            <person name="Berthelot C."/>
            <person name="Parey E."/>
            <person name="Roest-Crollius H."/>
            <person name="Braasch I."/>
            <person name="Postlethwait J."/>
            <person name="Bobe J."/>
            <person name="Montfort J."/>
            <person name="Bouchez O."/>
            <person name="Begum T."/>
            <person name="Mejri S."/>
            <person name="Adams A."/>
            <person name="Chen W.-J."/>
            <person name="Guiguen Y."/>
        </authorList>
    </citation>
    <scope>NUCLEOTIDE SEQUENCE</scope>
    <source>
        <strain evidence="14">YG-15Mar2019-1</strain>
        <tissue evidence="14">Brain</tissue>
    </source>
</reference>
<keyword evidence="4" id="KW-0217">Developmental protein</keyword>
<dbReference type="AlphaFoldDB" id="A0A9D3PID4"/>
<comment type="caution">
    <text evidence="14">The sequence shown here is derived from an EMBL/GenBank/DDBJ whole genome shotgun (WGS) entry which is preliminary data.</text>
</comment>
<dbReference type="Pfam" id="PF25890">
    <property type="entry name" value="BGLAP_C"/>
    <property type="match status" value="1"/>
</dbReference>
<dbReference type="InterPro" id="IPR035972">
    <property type="entry name" value="GLA-like_dom_SF"/>
</dbReference>
<evidence type="ECO:0000313" key="15">
    <source>
        <dbReference type="Proteomes" id="UP001046870"/>
    </source>
</evidence>
<evidence type="ECO:0000256" key="10">
    <source>
        <dbReference type="ARBA" id="ARBA00023157"/>
    </source>
</evidence>
<keyword evidence="15" id="KW-1185">Reference proteome</keyword>
<evidence type="ECO:0000256" key="11">
    <source>
        <dbReference type="ARBA" id="ARBA00023188"/>
    </source>
</evidence>
<sequence length="103" mass="12243">MKVILQCVVLSILVALCLCYDSHESNESFEDFFIKRHRANSFINHPRGNMNIFNPRRKVKSAVEQRSEICEDFTPCRLFAHRYGYQQAYNRYFPTRNTANGRY</sequence>
<evidence type="ECO:0000256" key="9">
    <source>
        <dbReference type="ARBA" id="ARBA00022855"/>
    </source>
</evidence>
<dbReference type="GO" id="GO:0030154">
    <property type="term" value="P:cell differentiation"/>
    <property type="evidence" value="ECO:0007669"/>
    <property type="project" value="UniProtKB-KW"/>
</dbReference>
<gene>
    <name evidence="14" type="ORF">MATL_G00210190</name>
</gene>
<evidence type="ECO:0000259" key="13">
    <source>
        <dbReference type="PROSITE" id="PS50998"/>
    </source>
</evidence>
<evidence type="ECO:0000256" key="7">
    <source>
        <dbReference type="ARBA" id="ARBA00022553"/>
    </source>
</evidence>
<evidence type="ECO:0000256" key="5">
    <source>
        <dbReference type="ARBA" id="ARBA00022479"/>
    </source>
</evidence>
<comment type="subcellular location">
    <subcellularLocation>
        <location evidence="1">Secreted</location>
    </subcellularLocation>
</comment>
<protein>
    <recommendedName>
        <fullName evidence="3">Matrix Gla protein</fullName>
    </recommendedName>
</protein>
<dbReference type="InterPro" id="IPR058704">
    <property type="entry name" value="BGLAP-like_C"/>
</dbReference>
<dbReference type="EMBL" id="JAFDVH010000019">
    <property type="protein sequence ID" value="KAG7459391.1"/>
    <property type="molecule type" value="Genomic_DNA"/>
</dbReference>
<dbReference type="SUPFAM" id="SSF57630">
    <property type="entry name" value="GLA-domain"/>
    <property type="match status" value="1"/>
</dbReference>
<feature type="chain" id="PRO_5038953947" description="Matrix Gla protein" evidence="12">
    <location>
        <begin position="20"/>
        <end position="103"/>
    </location>
</feature>
<evidence type="ECO:0000256" key="1">
    <source>
        <dbReference type="ARBA" id="ARBA00004613"/>
    </source>
</evidence>
<keyword evidence="11" id="KW-0891">Chondrogenesis</keyword>
<evidence type="ECO:0000256" key="12">
    <source>
        <dbReference type="SAM" id="SignalP"/>
    </source>
</evidence>
<keyword evidence="5" id="KW-0301">Gamma-carboxyglutamic acid</keyword>
<dbReference type="InterPro" id="IPR027118">
    <property type="entry name" value="MGP"/>
</dbReference>
<dbReference type="InterPro" id="IPR000294">
    <property type="entry name" value="GLA_domain"/>
</dbReference>
<organism evidence="14 15">
    <name type="scientific">Megalops atlanticus</name>
    <name type="common">Tarpon</name>
    <name type="synonym">Clupea gigantea</name>
    <dbReference type="NCBI Taxonomy" id="7932"/>
    <lineage>
        <taxon>Eukaryota</taxon>
        <taxon>Metazoa</taxon>
        <taxon>Chordata</taxon>
        <taxon>Craniata</taxon>
        <taxon>Vertebrata</taxon>
        <taxon>Euteleostomi</taxon>
        <taxon>Actinopterygii</taxon>
        <taxon>Neopterygii</taxon>
        <taxon>Teleostei</taxon>
        <taxon>Elopiformes</taxon>
        <taxon>Megalopidae</taxon>
        <taxon>Megalops</taxon>
    </lineage>
</organism>
<evidence type="ECO:0000256" key="8">
    <source>
        <dbReference type="ARBA" id="ARBA00022782"/>
    </source>
</evidence>
<dbReference type="PANTHER" id="PTHR10109">
    <property type="entry name" value="MATRIX GLA PROTEIN"/>
    <property type="match status" value="1"/>
</dbReference>
<dbReference type="GO" id="GO:0005576">
    <property type="term" value="C:extracellular region"/>
    <property type="evidence" value="ECO:0007669"/>
    <property type="project" value="UniProtKB-SubCell"/>
</dbReference>
<evidence type="ECO:0000256" key="4">
    <source>
        <dbReference type="ARBA" id="ARBA00022473"/>
    </source>
</evidence>
<accession>A0A9D3PID4</accession>